<keyword evidence="2" id="KW-1185">Reference proteome</keyword>
<accession>A0AAV6VX31</accession>
<dbReference type="AlphaFoldDB" id="A0AAV6VX31"/>
<gene>
    <name evidence="1" type="ORF">JTE90_016806</name>
</gene>
<evidence type="ECO:0000313" key="1">
    <source>
        <dbReference type="EMBL" id="KAG8201329.1"/>
    </source>
</evidence>
<name>A0AAV6VX31_9ARAC</name>
<sequence length="75" mass="8457">MDDVVDLRIERVLSERTEEAEYLRQESLISYDTSLPGLHLGNDLQDLSGRTVLEDNFQTIPIISLPGQDITITVV</sequence>
<reference evidence="1 2" key="1">
    <citation type="journal article" date="2022" name="Nat. Ecol. Evol.">
        <title>A masculinizing supergene underlies an exaggerated male reproductive morph in a spider.</title>
        <authorList>
            <person name="Hendrickx F."/>
            <person name="De Corte Z."/>
            <person name="Sonet G."/>
            <person name="Van Belleghem S.M."/>
            <person name="Kostlbacher S."/>
            <person name="Vangestel C."/>
        </authorList>
    </citation>
    <scope>NUCLEOTIDE SEQUENCE [LARGE SCALE GENOMIC DNA]</scope>
    <source>
        <strain evidence="1">W744_W776</strain>
    </source>
</reference>
<organism evidence="1 2">
    <name type="scientific">Oedothorax gibbosus</name>
    <dbReference type="NCBI Taxonomy" id="931172"/>
    <lineage>
        <taxon>Eukaryota</taxon>
        <taxon>Metazoa</taxon>
        <taxon>Ecdysozoa</taxon>
        <taxon>Arthropoda</taxon>
        <taxon>Chelicerata</taxon>
        <taxon>Arachnida</taxon>
        <taxon>Araneae</taxon>
        <taxon>Araneomorphae</taxon>
        <taxon>Entelegynae</taxon>
        <taxon>Araneoidea</taxon>
        <taxon>Linyphiidae</taxon>
        <taxon>Erigoninae</taxon>
        <taxon>Oedothorax</taxon>
    </lineage>
</organism>
<dbReference type="Proteomes" id="UP000827092">
    <property type="component" value="Unassembled WGS sequence"/>
</dbReference>
<comment type="caution">
    <text evidence="1">The sequence shown here is derived from an EMBL/GenBank/DDBJ whole genome shotgun (WGS) entry which is preliminary data.</text>
</comment>
<evidence type="ECO:0000313" key="2">
    <source>
        <dbReference type="Proteomes" id="UP000827092"/>
    </source>
</evidence>
<protein>
    <submittedName>
        <fullName evidence="1">Uncharacterized protein</fullName>
    </submittedName>
</protein>
<dbReference type="EMBL" id="JAFNEN010000006">
    <property type="protein sequence ID" value="KAG8201329.1"/>
    <property type="molecule type" value="Genomic_DNA"/>
</dbReference>
<proteinExistence type="predicted"/>